<dbReference type="InterPro" id="IPR050882">
    <property type="entry name" value="Prepilin_peptidase/N-MTase"/>
</dbReference>
<dbReference type="Proteomes" id="UP000191448">
    <property type="component" value="Unassembled WGS sequence"/>
</dbReference>
<feature type="transmembrane region" description="Helical" evidence="2">
    <location>
        <begin position="101"/>
        <end position="121"/>
    </location>
</feature>
<evidence type="ECO:0000259" key="3">
    <source>
        <dbReference type="Pfam" id="PF01478"/>
    </source>
</evidence>
<feature type="transmembrane region" description="Helical" evidence="2">
    <location>
        <begin position="127"/>
        <end position="143"/>
    </location>
</feature>
<dbReference type="GO" id="GO:0006465">
    <property type="term" value="P:signal peptide processing"/>
    <property type="evidence" value="ECO:0007669"/>
    <property type="project" value="TreeGrafter"/>
</dbReference>
<keyword evidence="2" id="KW-0472">Membrane</keyword>
<evidence type="ECO:0000256" key="1">
    <source>
        <dbReference type="ARBA" id="ARBA00005801"/>
    </source>
</evidence>
<name>A0A1V4SZ85_9CLOT</name>
<sequence length="250" mass="28010">MIFLVFFMSFFIMNIVNKCILKEKNVFLALGISILSMGIFFKFGLSIEFLKFSTLALVLAIIGWIDFKTQDVYTLHIIIGCLIGLIFIGIEFFISEGISLNTILSFTLLIISIIIIGVFDIRANEEKLIYISMICIYLLYFVLKGDLNFINIFSACIIPSLVIGALALAGGMGWGDVEIIFMCGLFLDFKMSLVNLFMGILLGGLYSIYLIIFKKKKGKTSIAFGPYMALGTGVTVLFGEQILNWYINFI</sequence>
<dbReference type="EMBL" id="LTAY01000010">
    <property type="protein sequence ID" value="OPX50863.1"/>
    <property type="molecule type" value="Genomic_DNA"/>
</dbReference>
<feature type="domain" description="Prepilin type IV endopeptidase peptidase" evidence="3">
    <location>
        <begin position="108"/>
        <end position="208"/>
    </location>
</feature>
<dbReference type="GO" id="GO:0004190">
    <property type="term" value="F:aspartic-type endopeptidase activity"/>
    <property type="evidence" value="ECO:0007669"/>
    <property type="project" value="InterPro"/>
</dbReference>
<organism evidence="4 5">
    <name type="scientific">Clostridium thermobutyricum DSM 4928</name>
    <dbReference type="NCBI Taxonomy" id="1121339"/>
    <lineage>
        <taxon>Bacteria</taxon>
        <taxon>Bacillati</taxon>
        <taxon>Bacillota</taxon>
        <taxon>Clostridia</taxon>
        <taxon>Eubacteriales</taxon>
        <taxon>Clostridiaceae</taxon>
        <taxon>Clostridium</taxon>
    </lineage>
</organism>
<keyword evidence="2" id="KW-0812">Transmembrane</keyword>
<proteinExistence type="inferred from homology"/>
<keyword evidence="2" id="KW-1133">Transmembrane helix</keyword>
<dbReference type="AlphaFoldDB" id="A0A1V4SZ85"/>
<dbReference type="RefSeq" id="WP_080021563.1">
    <property type="nucleotide sequence ID" value="NZ_LTAY01000010.1"/>
</dbReference>
<protein>
    <submittedName>
        <fullName evidence="4">Type 4 prepilin-like protein leader peptide-processing enzyme</fullName>
    </submittedName>
</protein>
<feature type="transmembrane region" description="Helical" evidence="2">
    <location>
        <begin position="150"/>
        <end position="172"/>
    </location>
</feature>
<evidence type="ECO:0000313" key="5">
    <source>
        <dbReference type="Proteomes" id="UP000191448"/>
    </source>
</evidence>
<evidence type="ECO:0000256" key="2">
    <source>
        <dbReference type="SAM" id="Phobius"/>
    </source>
</evidence>
<gene>
    <name evidence="4" type="primary">comC</name>
    <name evidence="4" type="ORF">CLTHE_01430</name>
</gene>
<feature type="transmembrane region" description="Helical" evidence="2">
    <location>
        <begin position="73"/>
        <end position="94"/>
    </location>
</feature>
<reference evidence="4 5" key="1">
    <citation type="submission" date="2016-02" db="EMBL/GenBank/DDBJ databases">
        <title>Genome sequence of Clostridium thermobutyricum DSM 4928.</title>
        <authorList>
            <person name="Poehlein A."/>
            <person name="Daniel R."/>
        </authorList>
    </citation>
    <scope>NUCLEOTIDE SEQUENCE [LARGE SCALE GENOMIC DNA]</scope>
    <source>
        <strain evidence="4 5">DSM 4928</strain>
    </source>
</reference>
<dbReference type="InterPro" id="IPR000045">
    <property type="entry name" value="Prepilin_IV_endopep_pep"/>
</dbReference>
<dbReference type="OrthoDB" id="9789291at2"/>
<feature type="transmembrane region" description="Helical" evidence="2">
    <location>
        <begin position="224"/>
        <end position="247"/>
    </location>
</feature>
<dbReference type="PANTHER" id="PTHR30487:SF0">
    <property type="entry name" value="PREPILIN LEADER PEPTIDASE_N-METHYLTRANSFERASE-RELATED"/>
    <property type="match status" value="1"/>
</dbReference>
<comment type="similarity">
    <text evidence="1">Belongs to the peptidase A24 family.</text>
</comment>
<feature type="transmembrane region" description="Helical" evidence="2">
    <location>
        <begin position="192"/>
        <end position="212"/>
    </location>
</feature>
<accession>A0A1V4SZ85</accession>
<evidence type="ECO:0000313" key="4">
    <source>
        <dbReference type="EMBL" id="OPX50863.1"/>
    </source>
</evidence>
<dbReference type="GO" id="GO:0005886">
    <property type="term" value="C:plasma membrane"/>
    <property type="evidence" value="ECO:0007669"/>
    <property type="project" value="TreeGrafter"/>
</dbReference>
<dbReference type="Pfam" id="PF01478">
    <property type="entry name" value="Peptidase_A24"/>
    <property type="match status" value="1"/>
</dbReference>
<feature type="transmembrane region" description="Helical" evidence="2">
    <location>
        <begin position="28"/>
        <end position="45"/>
    </location>
</feature>
<dbReference type="PANTHER" id="PTHR30487">
    <property type="entry name" value="TYPE 4 PREPILIN-LIKE PROTEINS LEADER PEPTIDE-PROCESSING ENZYME"/>
    <property type="match status" value="1"/>
</dbReference>
<comment type="caution">
    <text evidence="4">The sequence shown here is derived from an EMBL/GenBank/DDBJ whole genome shotgun (WGS) entry which is preliminary data.</text>
</comment>